<dbReference type="CDD" id="cd11528">
    <property type="entry name" value="NTP-PPase_MazG_Nterm"/>
    <property type="match status" value="1"/>
</dbReference>
<dbReference type="Proteomes" id="UP000187085">
    <property type="component" value="Unassembled WGS sequence"/>
</dbReference>
<dbReference type="InterPro" id="IPR048015">
    <property type="entry name" value="NTP-PPase_MazG-like_N"/>
</dbReference>
<evidence type="ECO:0000259" key="2">
    <source>
        <dbReference type="Pfam" id="PF03819"/>
    </source>
</evidence>
<feature type="region of interest" description="Disordered" evidence="1">
    <location>
        <begin position="176"/>
        <end position="202"/>
    </location>
</feature>
<protein>
    <recommendedName>
        <fullName evidence="2">NTP pyrophosphohydrolase MazG-like domain-containing protein</fullName>
    </recommendedName>
</protein>
<dbReference type="SUPFAM" id="SSF101386">
    <property type="entry name" value="all-alpha NTP pyrophosphatases"/>
    <property type="match status" value="1"/>
</dbReference>
<dbReference type="Pfam" id="PF03819">
    <property type="entry name" value="MazG"/>
    <property type="match status" value="1"/>
</dbReference>
<dbReference type="AlphaFoldDB" id="A0A1R1L8C3"/>
<evidence type="ECO:0000256" key="1">
    <source>
        <dbReference type="SAM" id="MobiDB-lite"/>
    </source>
</evidence>
<dbReference type="STRING" id="554083.BKD30_10300"/>
<evidence type="ECO:0000313" key="4">
    <source>
        <dbReference type="Proteomes" id="UP000187085"/>
    </source>
</evidence>
<dbReference type="Gene3D" id="1.10.287.1080">
    <property type="entry name" value="MazG-like"/>
    <property type="match status" value="1"/>
</dbReference>
<proteinExistence type="predicted"/>
<organism evidence="3 4">
    <name type="scientific">Tersicoccus phoenicis</name>
    <dbReference type="NCBI Taxonomy" id="554083"/>
    <lineage>
        <taxon>Bacteria</taxon>
        <taxon>Bacillati</taxon>
        <taxon>Actinomycetota</taxon>
        <taxon>Actinomycetes</taxon>
        <taxon>Micrococcales</taxon>
        <taxon>Micrococcaceae</taxon>
        <taxon>Tersicoccus</taxon>
    </lineage>
</organism>
<dbReference type="OrthoDB" id="9808939at2"/>
<dbReference type="GO" id="GO:0006203">
    <property type="term" value="P:dGTP catabolic process"/>
    <property type="evidence" value="ECO:0007669"/>
    <property type="project" value="TreeGrafter"/>
</dbReference>
<dbReference type="PANTHER" id="PTHR30522">
    <property type="entry name" value="NUCLEOSIDE TRIPHOSPHATE PYROPHOSPHOHYDROLASE"/>
    <property type="match status" value="1"/>
</dbReference>
<reference evidence="3 4" key="1">
    <citation type="submission" date="2016-12" db="EMBL/GenBank/DDBJ databases">
        <title>Draft genome of Tersicoccus phoenicis 1P05MA.</title>
        <authorList>
            <person name="Nakajima Y."/>
            <person name="Yoshizawa S."/>
            <person name="Nakamura K."/>
            <person name="Ogura Y."/>
            <person name="Hayashi T."/>
            <person name="Kogure K."/>
        </authorList>
    </citation>
    <scope>NUCLEOTIDE SEQUENCE [LARGE SCALE GENOMIC DNA]</scope>
    <source>
        <strain evidence="3 4">1p05MA</strain>
    </source>
</reference>
<evidence type="ECO:0000313" key="3">
    <source>
        <dbReference type="EMBL" id="OMH23777.1"/>
    </source>
</evidence>
<dbReference type="GO" id="GO:0046047">
    <property type="term" value="P:TTP catabolic process"/>
    <property type="evidence" value="ECO:0007669"/>
    <property type="project" value="TreeGrafter"/>
</dbReference>
<dbReference type="PANTHER" id="PTHR30522:SF0">
    <property type="entry name" value="NUCLEOSIDE TRIPHOSPHATE PYROPHOSPHOHYDROLASE"/>
    <property type="match status" value="1"/>
</dbReference>
<dbReference type="InterPro" id="IPR011551">
    <property type="entry name" value="NTP_PyrPHydrolase_MazG"/>
</dbReference>
<gene>
    <name evidence="3" type="ORF">BKD30_10300</name>
</gene>
<dbReference type="GO" id="GO:0046076">
    <property type="term" value="P:dTTP catabolic process"/>
    <property type="evidence" value="ECO:0007669"/>
    <property type="project" value="TreeGrafter"/>
</dbReference>
<dbReference type="GO" id="GO:0046081">
    <property type="term" value="P:dUTP catabolic process"/>
    <property type="evidence" value="ECO:0007669"/>
    <property type="project" value="TreeGrafter"/>
</dbReference>
<feature type="domain" description="NTP pyrophosphohydrolase MazG-like" evidence="2">
    <location>
        <begin position="46"/>
        <end position="122"/>
    </location>
</feature>
<dbReference type="EMBL" id="MRDE01000068">
    <property type="protein sequence ID" value="OMH23777.1"/>
    <property type="molecule type" value="Genomic_DNA"/>
</dbReference>
<dbReference type="GO" id="GO:0046061">
    <property type="term" value="P:dATP catabolic process"/>
    <property type="evidence" value="ECO:0007669"/>
    <property type="project" value="TreeGrafter"/>
</dbReference>
<comment type="caution">
    <text evidence="3">The sequence shown here is derived from an EMBL/GenBank/DDBJ whole genome shotgun (WGS) entry which is preliminary data.</text>
</comment>
<accession>A0A1R1L8C3</accession>
<dbReference type="RefSeq" id="WP_076704467.1">
    <property type="nucleotide sequence ID" value="NZ_MRDE01000068.1"/>
</dbReference>
<dbReference type="GO" id="GO:0047429">
    <property type="term" value="F:nucleoside triphosphate diphosphatase activity"/>
    <property type="evidence" value="ECO:0007669"/>
    <property type="project" value="TreeGrafter"/>
</dbReference>
<keyword evidence="4" id="KW-1185">Reference proteome</keyword>
<dbReference type="InterPro" id="IPR004518">
    <property type="entry name" value="MazG-like_dom"/>
</dbReference>
<name>A0A1R1L8C3_9MICC</name>
<dbReference type="GO" id="GO:0046052">
    <property type="term" value="P:UTP catabolic process"/>
    <property type="evidence" value="ECO:0007669"/>
    <property type="project" value="TreeGrafter"/>
</dbReference>
<feature type="region of interest" description="Disordered" evidence="1">
    <location>
        <begin position="1"/>
        <end position="21"/>
    </location>
</feature>
<sequence length="238" mass="25267">MTASPTDRAAERPAAPRPDAGEAFGELVGVMDRLRSPGGCPWTAARTHRSLLTYLIEEAHELVEAVETGGPADVREELGDVLLQVVFHARLAEEAGPDAAFDVVAVIGTLVEKLRRRHPHVFAPENEGDAAAPEPAELHRRWDEIKRVEKPERTGPFDGIPPGLPALALAQKTLARAQRAGREPVPAPGRTPDGGPAIGEEELGDALLALARRGQAGGVDAEAALRGAVRRYRDAAPG</sequence>